<feature type="transmembrane region" description="Helical" evidence="2">
    <location>
        <begin position="35"/>
        <end position="53"/>
    </location>
</feature>
<protein>
    <submittedName>
        <fullName evidence="3">Uncharacterized protein</fullName>
    </submittedName>
</protein>
<keyword evidence="2" id="KW-0472">Membrane</keyword>
<feature type="compositionally biased region" description="Basic and acidic residues" evidence="1">
    <location>
        <begin position="2889"/>
        <end position="2902"/>
    </location>
</feature>
<sequence>MANVRFAVLDYVDCILERKKVVSLKRRYNTANLRIPFRINWIAILTITALILLCQFAESVAERQASSSHGGKHYDRRCLNRRGLSLRRSMVPAGHTLQSVAENPANASQDVLSRLEAAAVLRGNLVTALGRVLLFCLDDDARIPFELVHDAVRNRRVAVYELLPVLPALRNKLPKQQLYKLLQMLERVDNRFVSEYASLCINSFNDINAVVERALFADMLLLNVDPETIESISRDKRRPLSLTEDIDSLLRAARNDAGTMLNLRTVSAILANYPMFDLTDPEVHDAVDFVVERMRERSRAEDPLLRYIESKLGDATDFLRTVLERLEVDELSSKATQEAISLLLQNLGAEPYPLAPSWKNDPRKLLTITNNYYPINVTAVAKYLADHLDDSHLRDLDIGFYETGDQALLQVLSRLRRKSNLQHLSKPLFLLTSFVSQKLTYDGNYACTAPVSQYEVNNYLDSFDTPCLQQSMSDAMKALRLHLSGALPWTYAFGNRRASDDPWELTLLSLTRLRNIPISKPQAIAIDNFVYKSRVDALTGRRNRLYDSDVIFQRDDSTDVEIDLFSLLMRIPNAFRSEKFAPMLNFLSKPNILDILGYGFNKFEYETPRSLLLAMLKRTLALASVKSDESLSRALQNACNYLEEPLLINLYTSEDLQLLLKHLPGIESDPRYLPLKILFKKKKLFTYLSPNFSLAGVHTPMERLLLILRTVSLKNEQPNLSEALTFALDNIDGSPLPVRTFDRVDFVYLIQQLLSRNSTLQDEILKSSVYMNVGDWNISIGSTPETVLAKVLSYPVNYIALDGHLASLVKRAVSILEGEDLTDTEILKRRTLETMLEYLPNNTYAKPVILLLKKSHLMTLVPKLNLTMLENDDPRDALIMLLRSFTESSVIRAEKLLLRRVRAVLSSLDGDNQPRQTPIYAYLIQSLRDPNNVVYKPLLREVGELQNMTVSPDERQAWLQSYLEEIIAKNETRKLAGAALMALKEIGYDENSDEESRASKTRISEAVSFLPVESFAKPLRKLLTPEWAYDVLPEELRNSDSLEKEELLLAILYHAKRRTDVANNFALTKVISKVETSLNRWKTKVEMLRSTVAATKATIYDPVRNLLTATGLNKIKVTVPLGRSVKTSLLGLLHRLLQHPVIKQNGKVFELLSVIRQDVFSFGVDVDLLTILDDAGIAYTSELAPIRLFLHKRDFNEKFGRTVFAITDPTKRYRALLNVLWKQRQINNDTRFHDALSILKNIEPVGRESAGTLISDLDDVVKSIPQNVRQQFKSIEQLFNVNVLSRFTRDNEIVESKTPLTVLLSKIASSPEVRGNRTAARELKKLRSKIEQLGDRPIVTGYQLRPLLLELGHVQQINVDYLNSILDPELLSYLNPEIFSDMSEDSTEILSTIVDYLLYEGTMYADYNMRKHLQSLKYALALTMGPGKTSSKRYLMKKDWEKMMVLIPRKRNFVPIKIFLQSEEIYKYIPKDTNWKLFSTPIKKLLHLLSLIESSDIEKNVYKSASELRDNLEERFNFVTEQDVKSMHRALTSLKLKYDLAPLKIFLNHDALIKYLPPDFKFTKYGTSIDGLAAVLDNFLQSPSLRRRMTLYKTMIFVRESIRERVNSGRRLLHKTFHKRPSSEDLEFISSLNISLTKIRKFLKPENLLNLLPQSFTLDNRPTFKTKALHLLRQLLQLNTTDLHLELEELIREVETYPDVPDITQDDLTPLLNIIPVEGIPHVELIKKYLKPLTLIKLLPGYFNIRLALNAKVALRDVLSLLRATLGSAKNDKLRTALDALISELAKINSNVILEEASVDSNDIKSIIEEIPFQQYKQIEPLKAQMTTTNVISSLPANFQLTNYKTRKLQVLAVLNELSKSSAFQSRLQSINFAKRIVSKMPDIPAVNDTEIERLLLPLPLSTYYVKLLVANCKLATLMPHLPVHFDFASLGSRKMKLAKIMDYCKVANPTDMSTRQALTNAEATLKMSPDFDITSEHVGVLIRTIPCTRFTLIKPLLRFLSMTDIASLLPWDLDVYRTSRTFKLRVLDLLAALRNVRELQSSEMFFALDYLETNAKSLPENVQIPQDRITVLINTTTIMSSAPCVSYRDFVSKTENLIQILPPNYRFQNSSMSVHNEWALIIYMSSLFLRDVRTNGAMENAFKACVDNMRKYDKEQLLHHIIAGLNSMPVQQFVPLRLYTLSHANTLTAPIEDVYRGFLQGTIYTMIRVTMREFIRRPELIGSKSVIDDMEVFLHDYVMLRKLEENETYYEEPTPYDVDLAISEIPNDRKYDDLKVLVRCPEIQMPVVQRKLLADDTPKQLLMALLQVTEKGDINEKIRRSIETLKPIVADGIREEEVEYVLKQLRDYRYHANKLENIRKYLLRVGLQSVLMNDTKSDFRTAYPTYKQRLYTLNERLLKGVADQPNDGEFKAELNHLNRTLHNETKVEHIMPRTMDDINVQSLFLALPRTRDERIIRGVIKFFSVPDLLRQLNLPKDPFEYVTKGRLLQAIMDLGQELESVQQDPVQQEALEYFRDKIITTGPGAQPIELKKDARDSNVDVDMFGVMRAIDYTKVNESDAVNVATFLDLKYDKLVYAVGFDHMVYATRGAYLKALFEHLVNISQVPDDARQRIRKLIPAVRLDGPGDEGIDLNIDVVHEEMMPQLRMFLDATPRDSKSRSFTPKNDFGAEIVSHAFQENKESLKTAVDHMLQTISSSKEENLWQVTGQNNTYLDKSRVVIGVLQHPHDIARKFNSTQNARNSDSSRFGETRTSRSSSELRTEVTNYARTKNKIPVKQNKAVKEVGTESENDWNQRSNNLDYLSSESADNSIIKSLQSRKSLSEKLKSHNRKHHEPMSQRILEPDTSIDIEYDDLSGSAPIARMLRDGLSRDEESQSLIRELMAQETSTGEKTRTVKKDLSRHTRRERRRRKRSMRDGKVN</sequence>
<reference evidence="3" key="1">
    <citation type="submission" date="2024-04" db="EMBL/GenBank/DDBJ databases">
        <authorList>
            <consortium name="Molecular Ecology Group"/>
        </authorList>
    </citation>
    <scope>NUCLEOTIDE SEQUENCE</scope>
</reference>
<feature type="compositionally biased region" description="Basic residues" evidence="1">
    <location>
        <begin position="2903"/>
        <end position="2914"/>
    </location>
</feature>
<feature type="compositionally biased region" description="Polar residues" evidence="1">
    <location>
        <begin position="2734"/>
        <end position="2743"/>
    </location>
</feature>
<keyword evidence="4" id="KW-1185">Reference proteome</keyword>
<evidence type="ECO:0000256" key="1">
    <source>
        <dbReference type="SAM" id="MobiDB-lite"/>
    </source>
</evidence>
<evidence type="ECO:0000313" key="4">
    <source>
        <dbReference type="Proteomes" id="UP001497644"/>
    </source>
</evidence>
<feature type="region of interest" description="Disordered" evidence="1">
    <location>
        <begin position="2732"/>
        <end position="2762"/>
    </location>
</feature>
<organism evidence="3 4">
    <name type="scientific">Lasius platythorax</name>
    <dbReference type="NCBI Taxonomy" id="488582"/>
    <lineage>
        <taxon>Eukaryota</taxon>
        <taxon>Metazoa</taxon>
        <taxon>Ecdysozoa</taxon>
        <taxon>Arthropoda</taxon>
        <taxon>Hexapoda</taxon>
        <taxon>Insecta</taxon>
        <taxon>Pterygota</taxon>
        <taxon>Neoptera</taxon>
        <taxon>Endopterygota</taxon>
        <taxon>Hymenoptera</taxon>
        <taxon>Apocrita</taxon>
        <taxon>Aculeata</taxon>
        <taxon>Formicoidea</taxon>
        <taxon>Formicidae</taxon>
        <taxon>Formicinae</taxon>
        <taxon>Lasius</taxon>
        <taxon>Lasius</taxon>
    </lineage>
</organism>
<keyword evidence="2" id="KW-1133">Transmembrane helix</keyword>
<feature type="compositionally biased region" description="Basic and acidic residues" evidence="1">
    <location>
        <begin position="2747"/>
        <end position="2762"/>
    </location>
</feature>
<accession>A0AAV2NH70</accession>
<name>A0AAV2NH70_9HYME</name>
<proteinExistence type="predicted"/>
<evidence type="ECO:0000313" key="3">
    <source>
        <dbReference type="EMBL" id="CAL1679174.1"/>
    </source>
</evidence>
<dbReference type="Proteomes" id="UP001497644">
    <property type="component" value="Chromosome 15"/>
</dbReference>
<gene>
    <name evidence="3" type="ORF">LPLAT_LOCUS4903</name>
</gene>
<feature type="region of interest" description="Disordered" evidence="1">
    <location>
        <begin position="2883"/>
        <end position="2921"/>
    </location>
</feature>
<dbReference type="EMBL" id="OZ034838">
    <property type="protein sequence ID" value="CAL1679174.1"/>
    <property type="molecule type" value="Genomic_DNA"/>
</dbReference>
<keyword evidence="2" id="KW-0812">Transmembrane</keyword>
<evidence type="ECO:0000256" key="2">
    <source>
        <dbReference type="SAM" id="Phobius"/>
    </source>
</evidence>